<reference evidence="1 2" key="1">
    <citation type="journal article" date="2000" name="Arch. Microbiol.">
        <title>Rhodobaca bogoriensis gen. nov. and sp. nov., an alkaliphilic purple nonsulfur bacterium from African Rift Valley soda lakes.</title>
        <authorList>
            <person name="Milford A.D."/>
            <person name="Achenbach L.A."/>
            <person name="Jung D.O."/>
            <person name="Madigan M.T."/>
        </authorList>
    </citation>
    <scope>NUCLEOTIDE SEQUENCE [LARGE SCALE GENOMIC DNA]</scope>
    <source>
        <strain evidence="1 2">2376</strain>
    </source>
</reference>
<proteinExistence type="predicted"/>
<gene>
    <name evidence="1" type="ORF">HUK65_14560</name>
</gene>
<dbReference type="Proteomes" id="UP000529417">
    <property type="component" value="Unassembled WGS sequence"/>
</dbReference>
<dbReference type="AlphaFoldDB" id="A0A7Z0I1I9"/>
<evidence type="ECO:0000313" key="2">
    <source>
        <dbReference type="Proteomes" id="UP000529417"/>
    </source>
</evidence>
<dbReference type="RefSeq" id="WP_179907010.1">
    <property type="nucleotide sequence ID" value="NZ_JACBXS010000036.1"/>
</dbReference>
<evidence type="ECO:0000313" key="1">
    <source>
        <dbReference type="EMBL" id="NYS26214.1"/>
    </source>
</evidence>
<sequence length="277" mass="30838">MRYTKPTDIPGTSLRYREKLRRDENADYLTRLLWGALDFSAYGYGVHHAAVLAARLGLPAISAIEFGVAGGNGLLALERHAERIEADTGVRIEVYGFDTGTGMPAPQDYRDMPYRFREGNYRMDVEALRARLTRAELVLGDVAETAAGFAAARRPAPIGFAAFDLDYHSSTMAAFRLFAADHTAFLPRCQLYFDDIIGHEISSYNRFVGELAAIEDFNAAHAEMKIAPSMALHRFPINLIWYHQIYLLHRFTHPQYATYISGAGPDSLSLQGPADEG</sequence>
<comment type="caution">
    <text evidence="1">The sequence shown here is derived from an EMBL/GenBank/DDBJ whole genome shotgun (WGS) entry which is preliminary data.</text>
</comment>
<name>A0A7Z0I1I9_9RHOB</name>
<accession>A0A7Z0I1I9</accession>
<dbReference type="InterPro" id="IPR029063">
    <property type="entry name" value="SAM-dependent_MTases_sf"/>
</dbReference>
<dbReference type="Gene3D" id="3.40.50.150">
    <property type="entry name" value="Vaccinia Virus protein VP39"/>
    <property type="match status" value="1"/>
</dbReference>
<organism evidence="1 2">
    <name type="scientific">Rhabdonatronobacter sediminivivens</name>
    <dbReference type="NCBI Taxonomy" id="2743469"/>
    <lineage>
        <taxon>Bacteria</taxon>
        <taxon>Pseudomonadati</taxon>
        <taxon>Pseudomonadota</taxon>
        <taxon>Alphaproteobacteria</taxon>
        <taxon>Rhodobacterales</taxon>
        <taxon>Paracoccaceae</taxon>
        <taxon>Rhabdonatronobacter</taxon>
    </lineage>
</organism>
<dbReference type="EMBL" id="JACBXS010000036">
    <property type="protein sequence ID" value="NYS26214.1"/>
    <property type="molecule type" value="Genomic_DNA"/>
</dbReference>
<keyword evidence="2" id="KW-1185">Reference proteome</keyword>
<evidence type="ECO:0008006" key="3">
    <source>
        <dbReference type="Google" id="ProtNLM"/>
    </source>
</evidence>
<protein>
    <recommendedName>
        <fullName evidence="3">Class I SAM-dependent methyltransferase</fullName>
    </recommendedName>
</protein>